<organism evidence="2 3">
    <name type="scientific">Apatococcus lobatus</name>
    <dbReference type="NCBI Taxonomy" id="904363"/>
    <lineage>
        <taxon>Eukaryota</taxon>
        <taxon>Viridiplantae</taxon>
        <taxon>Chlorophyta</taxon>
        <taxon>core chlorophytes</taxon>
        <taxon>Trebouxiophyceae</taxon>
        <taxon>Chlorellales</taxon>
        <taxon>Chlorellaceae</taxon>
        <taxon>Apatococcus</taxon>
    </lineage>
</organism>
<gene>
    <name evidence="2" type="ORF">WJX74_005050</name>
</gene>
<sequence length="306" mass="32863">MVALGQQTFAAAATPLNSMVAELAFVEACRLCCSWDAPTWSSHGCDISVPHIHQTFNWDCGLACVKMVLGAFQVDCPELGVLRSLCATQSVWTVDLAHLLRKFCLDVTFTTLTVGANPQYCNESFYMEHLQEDAERVEQLFQGAQEAGIFVECRSVALLELQGLMLTGNHLVIALIDRRALGSNDVWLSESAASHSSAAVMDSGYAGHYVVISGYNAADDLFSVCDPALASGHIKIPSAMLELARTAFGTDEDLLIIPRPQQLKNGHAEDDSTICIQACHQETPVAGSPEASLRPLEGTTGSAALC</sequence>
<keyword evidence="3" id="KW-1185">Reference proteome</keyword>
<dbReference type="AlphaFoldDB" id="A0AAW1S6R5"/>
<dbReference type="Gene3D" id="3.90.70.10">
    <property type="entry name" value="Cysteine proteinases"/>
    <property type="match status" value="1"/>
</dbReference>
<reference evidence="2 3" key="1">
    <citation type="journal article" date="2024" name="Nat. Commun.">
        <title>Phylogenomics reveals the evolutionary origins of lichenization in chlorophyte algae.</title>
        <authorList>
            <person name="Puginier C."/>
            <person name="Libourel C."/>
            <person name="Otte J."/>
            <person name="Skaloud P."/>
            <person name="Haon M."/>
            <person name="Grisel S."/>
            <person name="Petersen M."/>
            <person name="Berrin J.G."/>
            <person name="Delaux P.M."/>
            <person name="Dal Grande F."/>
            <person name="Keller J."/>
        </authorList>
    </citation>
    <scope>NUCLEOTIDE SEQUENCE [LARGE SCALE GENOMIC DNA]</scope>
    <source>
        <strain evidence="2 3">SAG 2145</strain>
    </source>
</reference>
<comment type="caution">
    <text evidence="2">The sequence shown here is derived from an EMBL/GenBank/DDBJ whole genome shotgun (WGS) entry which is preliminary data.</text>
</comment>
<evidence type="ECO:0000313" key="3">
    <source>
        <dbReference type="Proteomes" id="UP001438707"/>
    </source>
</evidence>
<evidence type="ECO:0000313" key="2">
    <source>
        <dbReference type="EMBL" id="KAK9841393.1"/>
    </source>
</evidence>
<dbReference type="EMBL" id="JALJOS010000003">
    <property type="protein sequence ID" value="KAK9841393.1"/>
    <property type="molecule type" value="Genomic_DNA"/>
</dbReference>
<evidence type="ECO:0008006" key="4">
    <source>
        <dbReference type="Google" id="ProtNLM"/>
    </source>
</evidence>
<protein>
    <recommendedName>
        <fullName evidence="4">Guanylyl cyclase</fullName>
    </recommendedName>
</protein>
<feature type="region of interest" description="Disordered" evidence="1">
    <location>
        <begin position="286"/>
        <end position="306"/>
    </location>
</feature>
<name>A0AAW1S6R5_9CHLO</name>
<dbReference type="Proteomes" id="UP001438707">
    <property type="component" value="Unassembled WGS sequence"/>
</dbReference>
<dbReference type="PANTHER" id="PTHR31400:SF1">
    <property type="entry name" value="PROTEIN GUCD1"/>
    <property type="match status" value="1"/>
</dbReference>
<proteinExistence type="predicted"/>
<evidence type="ECO:0000256" key="1">
    <source>
        <dbReference type="SAM" id="MobiDB-lite"/>
    </source>
</evidence>
<dbReference type="InterPro" id="IPR018616">
    <property type="entry name" value="GUCD1"/>
</dbReference>
<dbReference type="Pfam" id="PF09778">
    <property type="entry name" value="Guanylate_cyc_2"/>
    <property type="match status" value="1"/>
</dbReference>
<accession>A0AAW1S6R5</accession>
<dbReference type="PANTHER" id="PTHR31400">
    <property type="entry name" value="GUANYLYL CYCLASE DOMAIN CONTAINING PROTEIN 1 GUCD1"/>
    <property type="match status" value="1"/>
</dbReference>